<dbReference type="Gene3D" id="1.10.3720.10">
    <property type="entry name" value="MetI-like"/>
    <property type="match status" value="1"/>
</dbReference>
<organism evidence="9 10">
    <name type="scientific">Ructibacterium gallinarum</name>
    <dbReference type="NCBI Taxonomy" id="2779355"/>
    <lineage>
        <taxon>Bacteria</taxon>
        <taxon>Bacillati</taxon>
        <taxon>Bacillota</taxon>
        <taxon>Clostridia</taxon>
        <taxon>Eubacteriales</taxon>
        <taxon>Oscillospiraceae</taxon>
        <taxon>Ructibacterium</taxon>
    </lineage>
</organism>
<sequence length="291" mass="32676">MMLPGAVLILLFSYLPMFGIIIPFKDINMRDGILGSPWCGLQNFEFLFRTEDAWLITRNTIGYNVIFIIIGTFLNVSIAIMMSLFSSKRASKIYQTIIIMPYFLSYVIVSYLVFAFLSMDNGFLNKTILPMLGIEPINWYTVPEQWPWILCVVNFWKWTGYSSVVYLAAIAGIDVQLYEAAEIDGANKWKQIIHITLPSLKLLIVIQTILSIGKILNSDFGLFYQVPMNSGALYSTTSTINTYVYNKMISGGAKTLGMSSAAAFYQSVVGFVLVLLANMIVNKVDPDSALF</sequence>
<evidence type="ECO:0000256" key="6">
    <source>
        <dbReference type="ARBA" id="ARBA00023136"/>
    </source>
</evidence>
<feature type="transmembrane region" description="Helical" evidence="7">
    <location>
        <begin position="97"/>
        <end position="117"/>
    </location>
</feature>
<dbReference type="Proteomes" id="UP000806542">
    <property type="component" value="Unassembled WGS sequence"/>
</dbReference>
<evidence type="ECO:0000256" key="3">
    <source>
        <dbReference type="ARBA" id="ARBA00022475"/>
    </source>
</evidence>
<dbReference type="EMBL" id="JADCKB010000025">
    <property type="protein sequence ID" value="MBE5040888.1"/>
    <property type="molecule type" value="Genomic_DNA"/>
</dbReference>
<evidence type="ECO:0000256" key="5">
    <source>
        <dbReference type="ARBA" id="ARBA00022989"/>
    </source>
</evidence>
<comment type="similarity">
    <text evidence="7">Belongs to the binding-protein-dependent transport system permease family.</text>
</comment>
<dbReference type="InterPro" id="IPR035906">
    <property type="entry name" value="MetI-like_sf"/>
</dbReference>
<keyword evidence="10" id="KW-1185">Reference proteome</keyword>
<evidence type="ECO:0000256" key="4">
    <source>
        <dbReference type="ARBA" id="ARBA00022692"/>
    </source>
</evidence>
<gene>
    <name evidence="9" type="ORF">INF28_10495</name>
</gene>
<keyword evidence="2 7" id="KW-0813">Transport</keyword>
<comment type="subcellular location">
    <subcellularLocation>
        <location evidence="1 7">Cell membrane</location>
        <topology evidence="1 7">Multi-pass membrane protein</topology>
    </subcellularLocation>
</comment>
<dbReference type="PANTHER" id="PTHR43227">
    <property type="entry name" value="BLL4140 PROTEIN"/>
    <property type="match status" value="1"/>
</dbReference>
<protein>
    <submittedName>
        <fullName evidence="9">Sugar ABC transporter permease</fullName>
    </submittedName>
</protein>
<keyword evidence="3" id="KW-1003">Cell membrane</keyword>
<dbReference type="PANTHER" id="PTHR43227:SF11">
    <property type="entry name" value="BLL4140 PROTEIN"/>
    <property type="match status" value="1"/>
</dbReference>
<evidence type="ECO:0000256" key="7">
    <source>
        <dbReference type="RuleBase" id="RU363032"/>
    </source>
</evidence>
<evidence type="ECO:0000313" key="9">
    <source>
        <dbReference type="EMBL" id="MBE5040888.1"/>
    </source>
</evidence>
<dbReference type="GO" id="GO:0055085">
    <property type="term" value="P:transmembrane transport"/>
    <property type="evidence" value="ECO:0007669"/>
    <property type="project" value="InterPro"/>
</dbReference>
<feature type="domain" description="ABC transmembrane type-1" evidence="8">
    <location>
        <begin position="57"/>
        <end position="277"/>
    </location>
</feature>
<keyword evidence="6 7" id="KW-0472">Membrane</keyword>
<keyword evidence="4 7" id="KW-0812">Transmembrane</keyword>
<keyword evidence="5 7" id="KW-1133">Transmembrane helix</keyword>
<comment type="caution">
    <text evidence="9">The sequence shown here is derived from an EMBL/GenBank/DDBJ whole genome shotgun (WGS) entry which is preliminary data.</text>
</comment>
<evidence type="ECO:0000256" key="2">
    <source>
        <dbReference type="ARBA" id="ARBA00022448"/>
    </source>
</evidence>
<dbReference type="CDD" id="cd06261">
    <property type="entry name" value="TM_PBP2"/>
    <property type="match status" value="1"/>
</dbReference>
<proteinExistence type="inferred from homology"/>
<dbReference type="GO" id="GO:0005886">
    <property type="term" value="C:plasma membrane"/>
    <property type="evidence" value="ECO:0007669"/>
    <property type="project" value="UniProtKB-SubCell"/>
</dbReference>
<evidence type="ECO:0000313" key="10">
    <source>
        <dbReference type="Proteomes" id="UP000806542"/>
    </source>
</evidence>
<evidence type="ECO:0000256" key="1">
    <source>
        <dbReference type="ARBA" id="ARBA00004651"/>
    </source>
</evidence>
<accession>A0A9D5RCC9</accession>
<name>A0A9D5RCC9_9FIRM</name>
<reference evidence="9" key="1">
    <citation type="submission" date="2020-10" db="EMBL/GenBank/DDBJ databases">
        <title>ChiBAC.</title>
        <authorList>
            <person name="Zenner C."/>
            <person name="Hitch T.C.A."/>
            <person name="Clavel T."/>
        </authorList>
    </citation>
    <scope>NUCLEOTIDE SEQUENCE</scope>
    <source>
        <strain evidence="9">DSM 107454</strain>
    </source>
</reference>
<dbReference type="AlphaFoldDB" id="A0A9D5RCC9"/>
<feature type="transmembrane region" description="Helical" evidence="7">
    <location>
        <begin position="256"/>
        <end position="281"/>
    </location>
</feature>
<dbReference type="Pfam" id="PF00528">
    <property type="entry name" value="BPD_transp_1"/>
    <property type="match status" value="1"/>
</dbReference>
<dbReference type="PROSITE" id="PS50928">
    <property type="entry name" value="ABC_TM1"/>
    <property type="match status" value="1"/>
</dbReference>
<evidence type="ECO:0000259" key="8">
    <source>
        <dbReference type="PROSITE" id="PS50928"/>
    </source>
</evidence>
<dbReference type="InterPro" id="IPR000515">
    <property type="entry name" value="MetI-like"/>
</dbReference>
<dbReference type="InterPro" id="IPR050809">
    <property type="entry name" value="UgpAE/MalFG_permease"/>
</dbReference>
<dbReference type="SUPFAM" id="SSF161098">
    <property type="entry name" value="MetI-like"/>
    <property type="match status" value="1"/>
</dbReference>
<feature type="transmembrane region" description="Helical" evidence="7">
    <location>
        <begin position="7"/>
        <end position="24"/>
    </location>
</feature>
<feature type="transmembrane region" description="Helical" evidence="7">
    <location>
        <begin position="61"/>
        <end position="85"/>
    </location>
</feature>